<reference evidence="10 11" key="1">
    <citation type="journal article" date="2018" name="Infect. Genet. Evol.">
        <title>Genome-wide analysis of Borrelia turcica and 'Candidatus Borrelia tachyglossi' shows relapsing fever-like genomes with unique genomic links to Lyme disease Borrelia.</title>
        <authorList>
            <person name="Gofton A.W."/>
            <person name="Margos G."/>
            <person name="Fingerle V."/>
            <person name="Hepner S."/>
            <person name="Loh S.M."/>
            <person name="Ryan U."/>
            <person name="Irwin P."/>
            <person name="Oskam C.L."/>
        </authorList>
    </citation>
    <scope>NUCLEOTIDE SEQUENCE [LARGE SCALE GENOMIC DNA]</scope>
    <source>
        <strain evidence="10 11">IST7</strain>
        <plasmid evidence="10">lp35</plasmid>
    </source>
</reference>
<dbReference type="InterPro" id="IPR001800">
    <property type="entry name" value="Lipoprotein_OspC"/>
</dbReference>
<comment type="subcellular location">
    <subcellularLocation>
        <location evidence="2">Cell outer membrane</location>
        <topology evidence="2">Lipid-anchor</topology>
    </subcellularLocation>
</comment>
<name>A0A386PNG5_9SPIR</name>
<evidence type="ECO:0000313" key="10">
    <source>
        <dbReference type="EMBL" id="AYE37014.1"/>
    </source>
</evidence>
<feature type="signal peptide" evidence="9">
    <location>
        <begin position="1"/>
        <end position="23"/>
    </location>
</feature>
<dbReference type="InterPro" id="IPR036437">
    <property type="entry name" value="OspC-like_sf"/>
</dbReference>
<feature type="chain" id="PRO_5017444507" evidence="9">
    <location>
        <begin position="24"/>
        <end position="220"/>
    </location>
</feature>
<organism evidence="10 11">
    <name type="scientific">Borrelia turcica IST7</name>
    <dbReference type="NCBI Taxonomy" id="1104446"/>
    <lineage>
        <taxon>Bacteria</taxon>
        <taxon>Pseudomonadati</taxon>
        <taxon>Spirochaetota</taxon>
        <taxon>Spirochaetia</taxon>
        <taxon>Spirochaetales</taxon>
        <taxon>Borreliaceae</taxon>
        <taxon>Borrelia</taxon>
    </lineage>
</organism>
<comment type="similarity">
    <text evidence="3">Belongs to the variable small protein (Vsp) family.</text>
</comment>
<keyword evidence="8" id="KW-0449">Lipoprotein</keyword>
<keyword evidence="6" id="KW-0564">Palmitate</keyword>
<evidence type="ECO:0000256" key="7">
    <source>
        <dbReference type="ARBA" id="ARBA00023237"/>
    </source>
</evidence>
<evidence type="ECO:0000256" key="6">
    <source>
        <dbReference type="ARBA" id="ARBA00023139"/>
    </source>
</evidence>
<gene>
    <name evidence="10" type="ORF">DB313_05800</name>
</gene>
<evidence type="ECO:0000256" key="8">
    <source>
        <dbReference type="ARBA" id="ARBA00023288"/>
    </source>
</evidence>
<evidence type="ECO:0000256" key="2">
    <source>
        <dbReference type="ARBA" id="ARBA00004459"/>
    </source>
</evidence>
<keyword evidence="5" id="KW-0472">Membrane</keyword>
<dbReference type="AlphaFoldDB" id="A0A386PNG5"/>
<dbReference type="SUPFAM" id="SSF63515">
    <property type="entry name" value="Outer surface protein C (OspC)"/>
    <property type="match status" value="1"/>
</dbReference>
<comment type="function">
    <text evidence="1">The Vlp and Vsp proteins are antigenically distinct proteins, only one vlp or vsp gene is transcriptionally active at any one time. Switching between these genes is a mechanism of host immune response evasion.</text>
</comment>
<dbReference type="OrthoDB" id="352157at2"/>
<dbReference type="PROSITE" id="PS51257">
    <property type="entry name" value="PROKAR_LIPOPROTEIN"/>
    <property type="match status" value="1"/>
</dbReference>
<dbReference type="GO" id="GO:0009279">
    <property type="term" value="C:cell outer membrane"/>
    <property type="evidence" value="ECO:0007669"/>
    <property type="project" value="UniProtKB-SubCell"/>
</dbReference>
<dbReference type="EMBL" id="CP028889">
    <property type="protein sequence ID" value="AYE37014.1"/>
    <property type="molecule type" value="Genomic_DNA"/>
</dbReference>
<accession>A0A386PNG5</accession>
<sequence>MKKNTLSAILMTLFLFIACNNSGSEDSQNSEGSQTGGASGQTKKQEKAIDLAAVSKKIEEISAFMASVKKVDGLVGSIGELAKAIGQKITGNGIGADVGKNSSLLAGVHQVVLDVGARVLELEKVGSKFGEAIKGKIATVKEKNVAFLNKLRGENVALGVAAGAALDDDAKKAILVSHNDKTKGADELEKLNNAVEDLVKSTEEVLGASIKELTSPSKVK</sequence>
<keyword evidence="7" id="KW-0998">Cell outer membrane</keyword>
<evidence type="ECO:0000256" key="5">
    <source>
        <dbReference type="ARBA" id="ARBA00023136"/>
    </source>
</evidence>
<proteinExistence type="inferred from homology"/>
<geneLocation type="plasmid" evidence="10 11">
    <name>lp35</name>
</geneLocation>
<evidence type="ECO:0000256" key="3">
    <source>
        <dbReference type="ARBA" id="ARBA00008719"/>
    </source>
</evidence>
<keyword evidence="11" id="KW-1185">Reference proteome</keyword>
<dbReference type="Gene3D" id="1.20.120.240">
    <property type="entry name" value="Lipoprotein, type 6"/>
    <property type="match status" value="1"/>
</dbReference>
<evidence type="ECO:0000256" key="1">
    <source>
        <dbReference type="ARBA" id="ARBA00003932"/>
    </source>
</evidence>
<dbReference type="KEGG" id="btur:DB313_05800"/>
<dbReference type="RefSeq" id="WP_120104935.1">
    <property type="nucleotide sequence ID" value="NZ_CP028889.1"/>
</dbReference>
<evidence type="ECO:0000256" key="4">
    <source>
        <dbReference type="ARBA" id="ARBA00022729"/>
    </source>
</evidence>
<dbReference type="Proteomes" id="UP000275571">
    <property type="component" value="Plasmid lp35"/>
</dbReference>
<dbReference type="Pfam" id="PF01441">
    <property type="entry name" value="Lipoprotein_6"/>
    <property type="match status" value="1"/>
</dbReference>
<keyword evidence="4 9" id="KW-0732">Signal</keyword>
<protein>
    <submittedName>
        <fullName evidence="10">Cell surface protein</fullName>
    </submittedName>
</protein>
<evidence type="ECO:0000256" key="9">
    <source>
        <dbReference type="SAM" id="SignalP"/>
    </source>
</evidence>
<keyword evidence="10" id="KW-0614">Plasmid</keyword>
<evidence type="ECO:0000313" key="11">
    <source>
        <dbReference type="Proteomes" id="UP000275571"/>
    </source>
</evidence>